<feature type="transmembrane region" description="Helical" evidence="12">
    <location>
        <begin position="139"/>
        <end position="160"/>
    </location>
</feature>
<dbReference type="GO" id="GO:0008076">
    <property type="term" value="C:voltage-gated potassium channel complex"/>
    <property type="evidence" value="ECO:0007669"/>
    <property type="project" value="InterPro"/>
</dbReference>
<comment type="subcellular location">
    <subcellularLocation>
        <location evidence="1">Membrane</location>
        <topology evidence="1">Multi-pass membrane protein</topology>
    </subcellularLocation>
</comment>
<dbReference type="PRINTS" id="PR00169">
    <property type="entry name" value="KCHANNEL"/>
</dbReference>
<feature type="transmembrane region" description="Helical" evidence="12">
    <location>
        <begin position="207"/>
        <end position="227"/>
    </location>
</feature>
<evidence type="ECO:0000259" key="13">
    <source>
        <dbReference type="Pfam" id="PF00520"/>
    </source>
</evidence>
<keyword evidence="2" id="KW-0813">Transport</keyword>
<dbReference type="InterPro" id="IPR027359">
    <property type="entry name" value="Volt_channel_dom_sf"/>
</dbReference>
<keyword evidence="3" id="KW-0633">Potassium transport</keyword>
<evidence type="ECO:0000256" key="4">
    <source>
        <dbReference type="ARBA" id="ARBA00022692"/>
    </source>
</evidence>
<keyword evidence="9" id="KW-0406">Ion transport</keyword>
<dbReference type="SUPFAM" id="SSF81324">
    <property type="entry name" value="Voltage-gated potassium channels"/>
    <property type="match status" value="1"/>
</dbReference>
<dbReference type="GO" id="GO:0005249">
    <property type="term" value="F:voltage-gated potassium channel activity"/>
    <property type="evidence" value="ECO:0007669"/>
    <property type="project" value="InterPro"/>
</dbReference>
<feature type="transmembrane region" description="Helical" evidence="12">
    <location>
        <begin position="109"/>
        <end position="127"/>
    </location>
</feature>
<evidence type="ECO:0000256" key="9">
    <source>
        <dbReference type="ARBA" id="ARBA00023065"/>
    </source>
</evidence>
<evidence type="ECO:0000313" key="15">
    <source>
        <dbReference type="Proteomes" id="UP000007838"/>
    </source>
</evidence>
<sequence length="326" mass="36990">MPDGRAGMCKNTSGSGGQFPTCGFLPESRPVIIARADMMSALIICEVNVSRLFTSVRRRLYHLLFDPETVTGRRFEALCALFALLSVVIIFIESGVGTQYHLTLEEWHLFVWLELVITLVFTAEYFLRVFCWPDPAKYVFSFWGFIDLATILPLYVMWLWPEISLSYVFAWRAMRVIRVLRILKLLRFMPSLRIFWSAIVSARHQLILFYSFIAIVMVIFGALMYLIEGPKNGFSTLNASVYWAIVTVTTVGYGDIAPHTPLGRIVASVLILIGYSVIAVPTGLITTHMSSAFQNRKAQRKCPKCHRGEHEHSARFCNQCGSELPD</sequence>
<accession>G8LEF7</accession>
<proteinExistence type="predicted"/>
<feature type="transmembrane region" description="Helical" evidence="12">
    <location>
        <begin position="265"/>
        <end position="287"/>
    </location>
</feature>
<dbReference type="HOGENOM" id="CLU_011722_1_3_6"/>
<feature type="domain" description="Ion transport" evidence="13">
    <location>
        <begin position="74"/>
        <end position="293"/>
    </location>
</feature>
<dbReference type="PANTHER" id="PTHR11537:SF254">
    <property type="entry name" value="POTASSIUM VOLTAGE-GATED CHANNEL PROTEIN SHAB"/>
    <property type="match status" value="1"/>
</dbReference>
<evidence type="ECO:0000256" key="11">
    <source>
        <dbReference type="ARBA" id="ARBA00023303"/>
    </source>
</evidence>
<evidence type="ECO:0000256" key="3">
    <source>
        <dbReference type="ARBA" id="ARBA00022538"/>
    </source>
</evidence>
<keyword evidence="8 12" id="KW-1133">Transmembrane helix</keyword>
<dbReference type="Gene3D" id="1.10.287.70">
    <property type="match status" value="1"/>
</dbReference>
<dbReference type="InterPro" id="IPR005821">
    <property type="entry name" value="Ion_trans_dom"/>
</dbReference>
<dbReference type="Pfam" id="PF00520">
    <property type="entry name" value="Ion_trans"/>
    <property type="match status" value="1"/>
</dbReference>
<protein>
    <submittedName>
        <fullName evidence="14">Potassium channel protein</fullName>
    </submittedName>
</protein>
<keyword evidence="4 12" id="KW-0812">Transmembrane</keyword>
<dbReference type="PANTHER" id="PTHR11537">
    <property type="entry name" value="VOLTAGE-GATED POTASSIUM CHANNEL"/>
    <property type="match status" value="1"/>
</dbReference>
<dbReference type="Gene3D" id="1.20.120.350">
    <property type="entry name" value="Voltage-gated potassium channels. Chain C"/>
    <property type="match status" value="1"/>
</dbReference>
<dbReference type="GO" id="GO:0001508">
    <property type="term" value="P:action potential"/>
    <property type="evidence" value="ECO:0007669"/>
    <property type="project" value="TreeGrafter"/>
</dbReference>
<dbReference type="EMBL" id="CP002886">
    <property type="protein sequence ID" value="AEW74015.1"/>
    <property type="molecule type" value="Genomic_DNA"/>
</dbReference>
<reference evidence="14 15" key="1">
    <citation type="journal article" date="2011" name="Stand. Genomic Sci.">
        <title>Complete genome of the onion pathogen Enterobacter cloacae EcWSU1.</title>
        <authorList>
            <person name="Humann J.L."/>
            <person name="Wildung M."/>
            <person name="Cheng C.H."/>
            <person name="Lee T."/>
            <person name="Stewart J.E."/>
            <person name="Drew J.C."/>
            <person name="Triplett E.W."/>
            <person name="Main D."/>
            <person name="Schroeder B.K."/>
        </authorList>
    </citation>
    <scope>NUCLEOTIDE SEQUENCE [LARGE SCALE GENOMIC DNA]</scope>
    <source>
        <strain evidence="14 15">EcWSU1</strain>
    </source>
</reference>
<evidence type="ECO:0000256" key="5">
    <source>
        <dbReference type="ARBA" id="ARBA00022826"/>
    </source>
</evidence>
<evidence type="ECO:0000313" key="14">
    <source>
        <dbReference type="EMBL" id="AEW74015.1"/>
    </source>
</evidence>
<keyword evidence="10 12" id="KW-0472">Membrane</keyword>
<dbReference type="Proteomes" id="UP000007838">
    <property type="component" value="Chromosome"/>
</dbReference>
<evidence type="ECO:0000256" key="8">
    <source>
        <dbReference type="ARBA" id="ARBA00022989"/>
    </source>
</evidence>
<dbReference type="eggNOG" id="COG2126">
    <property type="taxonomic scope" value="Bacteria"/>
</dbReference>
<evidence type="ECO:0000256" key="2">
    <source>
        <dbReference type="ARBA" id="ARBA00022448"/>
    </source>
</evidence>
<evidence type="ECO:0000256" key="10">
    <source>
        <dbReference type="ARBA" id="ARBA00023136"/>
    </source>
</evidence>
<name>G8LEF7_9ENTR</name>
<keyword evidence="5" id="KW-0631">Potassium channel</keyword>
<feature type="transmembrane region" description="Helical" evidence="12">
    <location>
        <begin position="75"/>
        <end position="97"/>
    </location>
</feature>
<dbReference type="AlphaFoldDB" id="G8LEF7"/>
<gene>
    <name evidence="14" type="primary">kch</name>
    <name evidence="14" type="ORF">EcWSU1_02581</name>
</gene>
<keyword evidence="6" id="KW-0851">Voltage-gated channel</keyword>
<evidence type="ECO:0000256" key="1">
    <source>
        <dbReference type="ARBA" id="ARBA00004141"/>
    </source>
</evidence>
<evidence type="ECO:0000256" key="7">
    <source>
        <dbReference type="ARBA" id="ARBA00022958"/>
    </source>
</evidence>
<keyword evidence="11 14" id="KW-0407">Ion channel</keyword>
<evidence type="ECO:0000256" key="6">
    <source>
        <dbReference type="ARBA" id="ARBA00022882"/>
    </source>
</evidence>
<evidence type="ECO:0000256" key="12">
    <source>
        <dbReference type="SAM" id="Phobius"/>
    </source>
</evidence>
<keyword evidence="7" id="KW-0630">Potassium</keyword>
<organism evidence="14 15">
    <name type="scientific">Enterobacter ludwigii</name>
    <dbReference type="NCBI Taxonomy" id="299767"/>
    <lineage>
        <taxon>Bacteria</taxon>
        <taxon>Pseudomonadati</taxon>
        <taxon>Pseudomonadota</taxon>
        <taxon>Gammaproteobacteria</taxon>
        <taxon>Enterobacterales</taxon>
        <taxon>Enterobacteriaceae</taxon>
        <taxon>Enterobacter</taxon>
        <taxon>Enterobacter cloacae complex</taxon>
    </lineage>
</organism>
<dbReference type="InterPro" id="IPR028325">
    <property type="entry name" value="VG_K_chnl"/>
</dbReference>
<dbReference type="KEGG" id="eec:EcWSU1_02581"/>